<proteinExistence type="predicted"/>
<accession>A0AAV7VDD9</accession>
<reference evidence="2" key="1">
    <citation type="journal article" date="2022" name="bioRxiv">
        <title>Sequencing and chromosome-scale assembly of the giantPleurodeles waltlgenome.</title>
        <authorList>
            <person name="Brown T."/>
            <person name="Elewa A."/>
            <person name="Iarovenko S."/>
            <person name="Subramanian E."/>
            <person name="Araus A.J."/>
            <person name="Petzold A."/>
            <person name="Susuki M."/>
            <person name="Suzuki K.-i.T."/>
            <person name="Hayashi T."/>
            <person name="Toyoda A."/>
            <person name="Oliveira C."/>
            <person name="Osipova E."/>
            <person name="Leigh N.D."/>
            <person name="Simon A."/>
            <person name="Yun M.H."/>
        </authorList>
    </citation>
    <scope>NUCLEOTIDE SEQUENCE</scope>
    <source>
        <strain evidence="2">20211129_DDA</strain>
        <tissue evidence="2">Liver</tissue>
    </source>
</reference>
<name>A0AAV7VDD9_PLEWA</name>
<evidence type="ECO:0000313" key="3">
    <source>
        <dbReference type="Proteomes" id="UP001066276"/>
    </source>
</evidence>
<evidence type="ECO:0000313" key="2">
    <source>
        <dbReference type="EMBL" id="KAJ1198475.1"/>
    </source>
</evidence>
<comment type="caution">
    <text evidence="2">The sequence shown here is derived from an EMBL/GenBank/DDBJ whole genome shotgun (WGS) entry which is preliminary data.</text>
</comment>
<feature type="region of interest" description="Disordered" evidence="1">
    <location>
        <begin position="1"/>
        <end position="20"/>
    </location>
</feature>
<dbReference type="AlphaFoldDB" id="A0AAV7VDD9"/>
<protein>
    <submittedName>
        <fullName evidence="2">Uncharacterized protein</fullName>
    </submittedName>
</protein>
<feature type="compositionally biased region" description="Polar residues" evidence="1">
    <location>
        <begin position="159"/>
        <end position="187"/>
    </location>
</feature>
<keyword evidence="3" id="KW-1185">Reference proteome</keyword>
<feature type="region of interest" description="Disordered" evidence="1">
    <location>
        <begin position="157"/>
        <end position="218"/>
    </location>
</feature>
<organism evidence="2 3">
    <name type="scientific">Pleurodeles waltl</name>
    <name type="common">Iberian ribbed newt</name>
    <dbReference type="NCBI Taxonomy" id="8319"/>
    <lineage>
        <taxon>Eukaryota</taxon>
        <taxon>Metazoa</taxon>
        <taxon>Chordata</taxon>
        <taxon>Craniata</taxon>
        <taxon>Vertebrata</taxon>
        <taxon>Euteleostomi</taxon>
        <taxon>Amphibia</taxon>
        <taxon>Batrachia</taxon>
        <taxon>Caudata</taxon>
        <taxon>Salamandroidea</taxon>
        <taxon>Salamandridae</taxon>
        <taxon>Pleurodelinae</taxon>
        <taxon>Pleurodeles</taxon>
    </lineage>
</organism>
<gene>
    <name evidence="2" type="ORF">NDU88_002316</name>
</gene>
<feature type="region of interest" description="Disordered" evidence="1">
    <location>
        <begin position="32"/>
        <end position="66"/>
    </location>
</feature>
<sequence length="218" mass="23595">MTDPPASGTTTTAPTQWARATVPRTCQSAVCPPLEGPQANSLTQDNQGPWVSGQKVQGTEAQDNREAGMTAVRQGEDRPREPTLHEALSNIMGAYHHSQETMGIVLAKFQETQRLQGEQYLGIREDLKSINTTLVTIAGVLAGIANTMRETVAYHRATDTSPNDEQPSTYASASGQEVLPQDQQATSTPPPGEGEPPRKRSLQSRHKTENIAKTPARK</sequence>
<dbReference type="EMBL" id="JANPWB010000003">
    <property type="protein sequence ID" value="KAJ1198475.1"/>
    <property type="molecule type" value="Genomic_DNA"/>
</dbReference>
<feature type="compositionally biased region" description="Polar residues" evidence="1">
    <location>
        <begin position="38"/>
        <end position="61"/>
    </location>
</feature>
<dbReference type="Proteomes" id="UP001066276">
    <property type="component" value="Chromosome 2_1"/>
</dbReference>
<evidence type="ECO:0000256" key="1">
    <source>
        <dbReference type="SAM" id="MobiDB-lite"/>
    </source>
</evidence>